<organism evidence="2 3">
    <name type="scientific">Meloidogyne enterolobii</name>
    <name type="common">Root-knot nematode worm</name>
    <name type="synonym">Meloidogyne mayaguensis</name>
    <dbReference type="NCBI Taxonomy" id="390850"/>
    <lineage>
        <taxon>Eukaryota</taxon>
        <taxon>Metazoa</taxon>
        <taxon>Ecdysozoa</taxon>
        <taxon>Nematoda</taxon>
        <taxon>Chromadorea</taxon>
        <taxon>Rhabditida</taxon>
        <taxon>Tylenchina</taxon>
        <taxon>Tylenchomorpha</taxon>
        <taxon>Tylenchoidea</taxon>
        <taxon>Meloidogynidae</taxon>
        <taxon>Meloidogyninae</taxon>
        <taxon>Meloidogyne</taxon>
    </lineage>
</organism>
<dbReference type="Proteomes" id="UP000580250">
    <property type="component" value="Unassembled WGS sequence"/>
</dbReference>
<proteinExistence type="predicted"/>
<evidence type="ECO:0000313" key="3">
    <source>
        <dbReference type="Proteomes" id="UP000580250"/>
    </source>
</evidence>
<evidence type="ECO:0000313" key="2">
    <source>
        <dbReference type="EMBL" id="CAD2173657.1"/>
    </source>
</evidence>
<reference evidence="2 3" key="1">
    <citation type="submission" date="2020-08" db="EMBL/GenBank/DDBJ databases">
        <authorList>
            <person name="Koutsovoulos G."/>
            <person name="Danchin GJ E."/>
        </authorList>
    </citation>
    <scope>NUCLEOTIDE SEQUENCE [LARGE SCALE GENOMIC DNA]</scope>
</reference>
<keyword evidence="1" id="KW-0472">Membrane</keyword>
<gene>
    <name evidence="2" type="ORF">MENT_LOCUS25275</name>
</gene>
<evidence type="ECO:0000256" key="1">
    <source>
        <dbReference type="SAM" id="Phobius"/>
    </source>
</evidence>
<sequence length="70" mass="8246">MKEYILLPTIKSDAFPSPLFLVNIPLSPSFFISFCICPFFSLFFFSHHFSFVEIPLVTHLSFLKWQEIQN</sequence>
<keyword evidence="1" id="KW-0812">Transmembrane</keyword>
<accession>A0A6V7VFG4</accession>
<protein>
    <submittedName>
        <fullName evidence="2">Uncharacterized protein</fullName>
    </submittedName>
</protein>
<keyword evidence="1" id="KW-1133">Transmembrane helix</keyword>
<feature type="transmembrane region" description="Helical" evidence="1">
    <location>
        <begin position="20"/>
        <end position="45"/>
    </location>
</feature>
<comment type="caution">
    <text evidence="2">The sequence shown here is derived from an EMBL/GenBank/DDBJ whole genome shotgun (WGS) entry which is preliminary data.</text>
</comment>
<dbReference type="AlphaFoldDB" id="A0A6V7VFG4"/>
<name>A0A6V7VFG4_MELEN</name>
<dbReference type="EMBL" id="CAJEWN010000221">
    <property type="protein sequence ID" value="CAD2173657.1"/>
    <property type="molecule type" value="Genomic_DNA"/>
</dbReference>